<dbReference type="SUPFAM" id="SSF55040">
    <property type="entry name" value="Molybdenum cofactor biosynthesis protein C, MoaC"/>
    <property type="match status" value="1"/>
</dbReference>
<dbReference type="EMBL" id="JAAYQL010000061">
    <property type="protein sequence ID" value="NLK33209.1"/>
    <property type="molecule type" value="Genomic_DNA"/>
</dbReference>
<keyword evidence="8" id="KW-1185">Reference proteome</keyword>
<evidence type="ECO:0000256" key="3">
    <source>
        <dbReference type="ARBA" id="ARBA00023239"/>
    </source>
</evidence>
<sequence length="155" mass="16862">MEKQFTHIESGRARMVDISEKSEIPRLARAVGEIMLSRETIEKIRTGTVEKGNVLATARVAAVLAVKKTPEIIPMCHQLPITAIDVDFEIGDGVISTVVEVRTVGKTGVEMEALTGVSAALLTIWDMVKSAEKDESGNYPSTSIQNIRVLEKLKG</sequence>
<reference evidence="6 8" key="1">
    <citation type="journal article" date="2016" name="Int. J. Syst. Evol. Microbiol.">
        <title>Methanosarcina flavescens sp. nov., a methanogenic archaeon isolated from a full-scale anaerobic digester.</title>
        <authorList>
            <person name="Kern T."/>
            <person name="Fischer M.A."/>
            <person name="Deppenmeier U."/>
            <person name="Schmitz R.A."/>
            <person name="Rother M."/>
        </authorList>
    </citation>
    <scope>NUCLEOTIDE SEQUENCE [LARGE SCALE GENOMIC DNA]</scope>
    <source>
        <strain evidence="6 8">E03.2</strain>
    </source>
</reference>
<dbReference type="RefSeq" id="WP_054298582.1">
    <property type="nucleotide sequence ID" value="NZ_CP032683.1"/>
</dbReference>
<feature type="domain" description="Molybdopterin cofactor biosynthesis C (MoaC)" evidence="5">
    <location>
        <begin position="15"/>
        <end position="155"/>
    </location>
</feature>
<dbReference type="KEGG" id="mfz:AOB57_003095"/>
<evidence type="ECO:0000313" key="7">
    <source>
        <dbReference type="EMBL" id="NLK33209.1"/>
    </source>
</evidence>
<comment type="catalytic activity">
    <reaction evidence="4">
        <text>(8S)-3',8-cyclo-7,8-dihydroguanosine 5'-triphosphate = cyclic pyranopterin phosphate + diphosphate</text>
        <dbReference type="Rhea" id="RHEA:49580"/>
        <dbReference type="ChEBI" id="CHEBI:33019"/>
        <dbReference type="ChEBI" id="CHEBI:59648"/>
        <dbReference type="ChEBI" id="CHEBI:131766"/>
        <dbReference type="EC" id="4.6.1.17"/>
    </reaction>
</comment>
<reference evidence="7 9" key="3">
    <citation type="journal article" date="2020" name="Biotechnol. Biofuels">
        <title>New insights from the biogas microbiome by comprehensive genome-resolved metagenomics of nearly 1600 species originating from multiple anaerobic digesters.</title>
        <authorList>
            <person name="Campanaro S."/>
            <person name="Treu L."/>
            <person name="Rodriguez-R L.M."/>
            <person name="Kovalovszki A."/>
            <person name="Ziels R.M."/>
            <person name="Maus I."/>
            <person name="Zhu X."/>
            <person name="Kougias P.G."/>
            <person name="Basile A."/>
            <person name="Luo G."/>
            <person name="Schluter A."/>
            <person name="Konstantinidis K.T."/>
            <person name="Angelidaki I."/>
        </authorList>
    </citation>
    <scope>NUCLEOTIDE SEQUENCE [LARGE SCALE GENOMIC DNA]</scope>
    <source>
        <strain evidence="7">AS22ysBPME_46</strain>
    </source>
</reference>
<dbReference type="InterPro" id="IPR023045">
    <property type="entry name" value="MoaC"/>
</dbReference>
<feature type="binding site" evidence="4">
    <location>
        <begin position="75"/>
        <end position="77"/>
    </location>
    <ligand>
        <name>substrate</name>
    </ligand>
</feature>
<feature type="active site" evidence="4">
    <location>
        <position position="126"/>
    </location>
</feature>
<accession>A0A660HPU3</accession>
<dbReference type="OrthoDB" id="10067at2157"/>
<evidence type="ECO:0000259" key="5">
    <source>
        <dbReference type="Pfam" id="PF01967"/>
    </source>
</evidence>
<feature type="binding site" evidence="4">
    <location>
        <begin position="111"/>
        <end position="112"/>
    </location>
    <ligand>
        <name>substrate</name>
    </ligand>
</feature>
<name>A0A660HPU3_9EURY</name>
<comment type="function">
    <text evidence="4">Catalyzes the conversion of (8S)-3',8-cyclo-7,8-dihydroguanosine 5'-triphosphate to cyclic pyranopterin monophosphate (cPMP).</text>
</comment>
<protein>
    <recommendedName>
        <fullName evidence="4">Probable cyclic pyranopterin monophosphate synthase</fullName>
        <ecNumber evidence="4">4.6.1.17</ecNumber>
    </recommendedName>
    <alternativeName>
        <fullName evidence="4">Molybdenum cofactor biosynthesis protein C</fullName>
    </alternativeName>
</protein>
<evidence type="ECO:0000256" key="1">
    <source>
        <dbReference type="ARBA" id="ARBA00005046"/>
    </source>
</evidence>
<dbReference type="NCBIfam" id="TIGR00581">
    <property type="entry name" value="moaC"/>
    <property type="match status" value="1"/>
</dbReference>
<evidence type="ECO:0000313" key="9">
    <source>
        <dbReference type="Proteomes" id="UP000585579"/>
    </source>
</evidence>
<dbReference type="InterPro" id="IPR002820">
    <property type="entry name" value="Mopterin_CF_biosynth-C_dom"/>
</dbReference>
<comment type="pathway">
    <text evidence="1 4">Cofactor biosynthesis; molybdopterin biosynthesis.</text>
</comment>
<dbReference type="UniPathway" id="UPA00344"/>
<dbReference type="Pfam" id="PF01967">
    <property type="entry name" value="MoaC"/>
    <property type="match status" value="1"/>
</dbReference>
<keyword evidence="2 4" id="KW-0501">Molybdenum cofactor biosynthesis</keyword>
<dbReference type="HAMAP" id="MF_01224_A">
    <property type="entry name" value="MoaC_A"/>
    <property type="match status" value="1"/>
</dbReference>
<evidence type="ECO:0000313" key="8">
    <source>
        <dbReference type="Proteomes" id="UP000053087"/>
    </source>
</evidence>
<dbReference type="AlphaFoldDB" id="A0A660HPU3"/>
<proteinExistence type="inferred from homology"/>
<dbReference type="EMBL" id="CP032683">
    <property type="protein sequence ID" value="AYK14307.1"/>
    <property type="molecule type" value="Genomic_DNA"/>
</dbReference>
<dbReference type="NCBIfam" id="NF006870">
    <property type="entry name" value="PRK09364.1"/>
    <property type="match status" value="1"/>
</dbReference>
<dbReference type="InterPro" id="IPR023047">
    <property type="entry name" value="Mo_CF_biosynth-C_arc"/>
</dbReference>
<comment type="similarity">
    <text evidence="4">Belongs to the MoaC family.</text>
</comment>
<dbReference type="Proteomes" id="UP000053087">
    <property type="component" value="Chromosome"/>
</dbReference>
<keyword evidence="3 4" id="KW-0456">Lyase</keyword>
<dbReference type="InterPro" id="IPR036522">
    <property type="entry name" value="MoaC_sf"/>
</dbReference>
<dbReference type="CDD" id="cd01419">
    <property type="entry name" value="MoaC_A"/>
    <property type="match status" value="1"/>
</dbReference>
<dbReference type="NCBIfam" id="NF008999">
    <property type="entry name" value="PRK12343.1"/>
    <property type="match status" value="1"/>
</dbReference>
<dbReference type="Proteomes" id="UP000585579">
    <property type="component" value="Unassembled WGS sequence"/>
</dbReference>
<dbReference type="Gene3D" id="3.30.70.640">
    <property type="entry name" value="Molybdopterin cofactor biosynthesis C (MoaC) domain"/>
    <property type="match status" value="1"/>
</dbReference>
<gene>
    <name evidence="4 6" type="primary">moaC</name>
    <name evidence="6" type="ORF">AOB57_003095</name>
    <name evidence="7" type="ORF">GX302_10395</name>
</gene>
<dbReference type="GO" id="GO:0006777">
    <property type="term" value="P:Mo-molybdopterin cofactor biosynthetic process"/>
    <property type="evidence" value="ECO:0007669"/>
    <property type="project" value="UniProtKB-UniRule"/>
</dbReference>
<dbReference type="GO" id="GO:0061799">
    <property type="term" value="F:cyclic pyranopterin monophosphate synthase activity"/>
    <property type="evidence" value="ECO:0007669"/>
    <property type="project" value="UniProtKB-UniRule"/>
</dbReference>
<comment type="subunit">
    <text evidence="4">Homohexamer; trimer of dimers.</text>
</comment>
<evidence type="ECO:0000256" key="4">
    <source>
        <dbReference type="HAMAP-Rule" id="MF_01224"/>
    </source>
</evidence>
<evidence type="ECO:0000313" key="6">
    <source>
        <dbReference type="EMBL" id="AYK14307.1"/>
    </source>
</evidence>
<dbReference type="GeneID" id="53687077"/>
<evidence type="ECO:0000256" key="2">
    <source>
        <dbReference type="ARBA" id="ARBA00023150"/>
    </source>
</evidence>
<organism evidence="6 8">
    <name type="scientific">Methanosarcina flavescens</name>
    <dbReference type="NCBI Taxonomy" id="1715806"/>
    <lineage>
        <taxon>Archaea</taxon>
        <taxon>Methanobacteriati</taxon>
        <taxon>Methanobacteriota</taxon>
        <taxon>Stenosarchaea group</taxon>
        <taxon>Methanomicrobia</taxon>
        <taxon>Methanosarcinales</taxon>
        <taxon>Methanosarcinaceae</taxon>
        <taxon>Methanosarcina</taxon>
    </lineage>
</organism>
<reference evidence="6" key="2">
    <citation type="submission" date="2018-10" db="EMBL/GenBank/DDBJ databases">
        <authorList>
            <person name="Fischer M.A."/>
            <person name="Kern T."/>
            <person name="Deppenmeier U."/>
            <person name="Schmitz R.A."/>
            <person name="Rother M."/>
        </authorList>
    </citation>
    <scope>NUCLEOTIDE SEQUENCE</scope>
    <source>
        <strain evidence="6">E03.2</strain>
    </source>
</reference>
<dbReference type="EC" id="4.6.1.17" evidence="4"/>